<dbReference type="Proteomes" id="UP000309872">
    <property type="component" value="Unassembled WGS sequence"/>
</dbReference>
<name>A0A4U0GVM1_9SPHI</name>
<dbReference type="RefSeq" id="WP_136822411.1">
    <property type="nucleotide sequence ID" value="NZ_BMJX01000007.1"/>
</dbReference>
<comment type="caution">
    <text evidence="1">The sequence shown here is derived from an EMBL/GenBank/DDBJ whole genome shotgun (WGS) entry which is preliminary data.</text>
</comment>
<dbReference type="AlphaFoldDB" id="A0A4U0GVM1"/>
<dbReference type="OrthoDB" id="1036397at2"/>
<gene>
    <name evidence="1" type="ORF">FAZ19_19315</name>
</gene>
<reference evidence="1 2" key="1">
    <citation type="submission" date="2019-04" db="EMBL/GenBank/DDBJ databases">
        <title>Sphingobacterium olei sp. nov., isolated from oil-contaminated soil.</title>
        <authorList>
            <person name="Liu B."/>
        </authorList>
    </citation>
    <scope>NUCLEOTIDE SEQUENCE [LARGE SCALE GENOMIC DNA]</scope>
    <source>
        <strain evidence="1 2">Y3L14</strain>
    </source>
</reference>
<protein>
    <recommendedName>
        <fullName evidence="3">Heavy-metal-associated domain-containing protein</fullName>
    </recommendedName>
</protein>
<evidence type="ECO:0008006" key="3">
    <source>
        <dbReference type="Google" id="ProtNLM"/>
    </source>
</evidence>
<organism evidence="1 2">
    <name type="scientific">Sphingobacterium alkalisoli</name>
    <dbReference type="NCBI Taxonomy" id="1874115"/>
    <lineage>
        <taxon>Bacteria</taxon>
        <taxon>Pseudomonadati</taxon>
        <taxon>Bacteroidota</taxon>
        <taxon>Sphingobacteriia</taxon>
        <taxon>Sphingobacteriales</taxon>
        <taxon>Sphingobacteriaceae</taxon>
        <taxon>Sphingobacterium</taxon>
    </lineage>
</organism>
<keyword evidence="2" id="KW-1185">Reference proteome</keyword>
<dbReference type="EMBL" id="SUKA01000007">
    <property type="protein sequence ID" value="TJY62624.1"/>
    <property type="molecule type" value="Genomic_DNA"/>
</dbReference>
<evidence type="ECO:0000313" key="2">
    <source>
        <dbReference type="Proteomes" id="UP000309872"/>
    </source>
</evidence>
<proteinExistence type="predicted"/>
<accession>A0A4U0GVM1</accession>
<evidence type="ECO:0000313" key="1">
    <source>
        <dbReference type="EMBL" id="TJY62624.1"/>
    </source>
</evidence>
<sequence>MNGIEEGMDIIIEVFKTNVDNHEDAHQIIDALSKLLNSIRVTIDLEDCDCVLRVEGKAFAAEEVITVLHLHGFDCELLI</sequence>